<dbReference type="InterPro" id="IPR036097">
    <property type="entry name" value="HisK_dim/P_sf"/>
</dbReference>
<dbReference type="PROSITE" id="PS50109">
    <property type="entry name" value="HIS_KIN"/>
    <property type="match status" value="1"/>
</dbReference>
<keyword evidence="9" id="KW-1185">Reference proteome</keyword>
<dbReference type="CDD" id="cd00075">
    <property type="entry name" value="HATPase"/>
    <property type="match status" value="1"/>
</dbReference>
<evidence type="ECO:0000256" key="1">
    <source>
        <dbReference type="ARBA" id="ARBA00000085"/>
    </source>
</evidence>
<dbReference type="GO" id="GO:0000155">
    <property type="term" value="F:phosphorelay sensor kinase activity"/>
    <property type="evidence" value="ECO:0007669"/>
    <property type="project" value="InterPro"/>
</dbReference>
<reference evidence="8" key="2">
    <citation type="submission" date="2020-09" db="EMBL/GenBank/DDBJ databases">
        <authorList>
            <person name="Sun Q."/>
            <person name="Zhou Y."/>
        </authorList>
    </citation>
    <scope>NUCLEOTIDE SEQUENCE</scope>
    <source>
        <strain evidence="8">CGMCC 1.15343</strain>
    </source>
</reference>
<dbReference type="GO" id="GO:0005886">
    <property type="term" value="C:plasma membrane"/>
    <property type="evidence" value="ECO:0007669"/>
    <property type="project" value="TreeGrafter"/>
</dbReference>
<feature type="domain" description="Histidine kinase" evidence="7">
    <location>
        <begin position="233"/>
        <end position="446"/>
    </location>
</feature>
<dbReference type="EC" id="2.7.13.3" evidence="2"/>
<dbReference type="Gene3D" id="3.30.565.10">
    <property type="entry name" value="Histidine kinase-like ATPase, C-terminal domain"/>
    <property type="match status" value="1"/>
</dbReference>
<evidence type="ECO:0000256" key="5">
    <source>
        <dbReference type="ARBA" id="ARBA00022777"/>
    </source>
</evidence>
<dbReference type="InterPro" id="IPR004358">
    <property type="entry name" value="Sig_transdc_His_kin-like_C"/>
</dbReference>
<dbReference type="AlphaFoldDB" id="A0A916UH24"/>
<protein>
    <recommendedName>
        <fullName evidence="2">histidine kinase</fullName>
        <ecNumber evidence="2">2.7.13.3</ecNumber>
    </recommendedName>
</protein>
<reference evidence="8" key="1">
    <citation type="journal article" date="2014" name="Int. J. Syst. Evol. Microbiol.">
        <title>Complete genome sequence of Corynebacterium casei LMG S-19264T (=DSM 44701T), isolated from a smear-ripened cheese.</title>
        <authorList>
            <consortium name="US DOE Joint Genome Institute (JGI-PGF)"/>
            <person name="Walter F."/>
            <person name="Albersmeier A."/>
            <person name="Kalinowski J."/>
            <person name="Ruckert C."/>
        </authorList>
    </citation>
    <scope>NUCLEOTIDE SEQUENCE</scope>
    <source>
        <strain evidence="8">CGMCC 1.15343</strain>
    </source>
</reference>
<dbReference type="PANTHER" id="PTHR45453">
    <property type="entry name" value="PHOSPHATE REGULON SENSOR PROTEIN PHOR"/>
    <property type="match status" value="1"/>
</dbReference>
<comment type="catalytic activity">
    <reaction evidence="1">
        <text>ATP + protein L-histidine = ADP + protein N-phospho-L-histidine.</text>
        <dbReference type="EC" id="2.7.13.3"/>
    </reaction>
</comment>
<organism evidence="8 9">
    <name type="scientific">Pedobacter quisquiliarum</name>
    <dbReference type="NCBI Taxonomy" id="1834438"/>
    <lineage>
        <taxon>Bacteria</taxon>
        <taxon>Pseudomonadati</taxon>
        <taxon>Bacteroidota</taxon>
        <taxon>Sphingobacteriia</taxon>
        <taxon>Sphingobacteriales</taxon>
        <taxon>Sphingobacteriaceae</taxon>
        <taxon>Pedobacter</taxon>
    </lineage>
</organism>
<evidence type="ECO:0000256" key="2">
    <source>
        <dbReference type="ARBA" id="ARBA00012438"/>
    </source>
</evidence>
<evidence type="ECO:0000259" key="7">
    <source>
        <dbReference type="PROSITE" id="PS50109"/>
    </source>
</evidence>
<dbReference type="SUPFAM" id="SSF47384">
    <property type="entry name" value="Homodimeric domain of signal transducing histidine kinase"/>
    <property type="match status" value="1"/>
</dbReference>
<keyword evidence="4" id="KW-0808">Transferase</keyword>
<dbReference type="PRINTS" id="PR00344">
    <property type="entry name" value="BCTRLSENSOR"/>
</dbReference>
<keyword evidence="5" id="KW-0418">Kinase</keyword>
<dbReference type="Pfam" id="PF00512">
    <property type="entry name" value="HisKA"/>
    <property type="match status" value="1"/>
</dbReference>
<keyword evidence="3" id="KW-0597">Phosphoprotein</keyword>
<dbReference type="GO" id="GO:0004721">
    <property type="term" value="F:phosphoprotein phosphatase activity"/>
    <property type="evidence" value="ECO:0007669"/>
    <property type="project" value="TreeGrafter"/>
</dbReference>
<dbReference type="Pfam" id="PF13596">
    <property type="entry name" value="PAS_10"/>
    <property type="match status" value="1"/>
</dbReference>
<gene>
    <name evidence="8" type="ORF">GCM10011387_28740</name>
</gene>
<dbReference type="InterPro" id="IPR050351">
    <property type="entry name" value="BphY/WalK/GraS-like"/>
</dbReference>
<evidence type="ECO:0000313" key="9">
    <source>
        <dbReference type="Proteomes" id="UP000651668"/>
    </source>
</evidence>
<dbReference type="CDD" id="cd00082">
    <property type="entry name" value="HisKA"/>
    <property type="match status" value="1"/>
</dbReference>
<dbReference type="PANTHER" id="PTHR45453:SF1">
    <property type="entry name" value="PHOSPHATE REGULON SENSOR PROTEIN PHOR"/>
    <property type="match status" value="1"/>
</dbReference>
<dbReference type="InterPro" id="IPR003661">
    <property type="entry name" value="HisK_dim/P_dom"/>
</dbReference>
<dbReference type="SMART" id="SM00387">
    <property type="entry name" value="HATPase_c"/>
    <property type="match status" value="1"/>
</dbReference>
<sequence>MGVYLHTEQRKRILKSLIVEEVTKREISSAGSEHLPYKQGVTGSNPVSPTKEKPFSVNWKAFLVYSNFRPFLSPSALKTLSCFSLLLMSNKDQQINALIELNDELENYFSNTIIPQLFVDSQLILRKFTPPAMKQFKLSKSDVGRPLADVIDNFRFPAFLDNIQHVVDTGEILEKEIQTTDMRWYQMNILPYVVKKLKKTNGVIITFVEVTMRIKDLREQEKLIAEHEMLLDTIAHDIKSPLTSLRLTIELLKQVPEKGMERFPVLLKKVENSMVNMQKIINDLTDARWIQHKYQAEEELLNFEHIIEDVRLTLAPQIEESKAIIRSEIEASEITFVRRKLRSVVYNLVNNAIKYQTPGRRPEISIKTTAADGFMVINIADNGRGIPEKDFKSIFGKYERLVDDVEGTGIGLYLVKEIITNAGGHITVESKEGTGSAFKVFLKLEEA</sequence>
<dbReference type="Gene3D" id="3.30.450.20">
    <property type="entry name" value="PAS domain"/>
    <property type="match status" value="1"/>
</dbReference>
<dbReference type="Pfam" id="PF02518">
    <property type="entry name" value="HATPase_c"/>
    <property type="match status" value="1"/>
</dbReference>
<dbReference type="Gene3D" id="1.10.287.130">
    <property type="match status" value="1"/>
</dbReference>
<evidence type="ECO:0000256" key="3">
    <source>
        <dbReference type="ARBA" id="ARBA00022553"/>
    </source>
</evidence>
<evidence type="ECO:0000313" key="8">
    <source>
        <dbReference type="EMBL" id="GGC73407.1"/>
    </source>
</evidence>
<evidence type="ECO:0000256" key="6">
    <source>
        <dbReference type="ARBA" id="ARBA00023012"/>
    </source>
</evidence>
<dbReference type="InterPro" id="IPR036890">
    <property type="entry name" value="HATPase_C_sf"/>
</dbReference>
<dbReference type="Proteomes" id="UP000651668">
    <property type="component" value="Unassembled WGS sequence"/>
</dbReference>
<accession>A0A916UH24</accession>
<keyword evidence="6" id="KW-0902">Two-component regulatory system</keyword>
<dbReference type="SMART" id="SM00388">
    <property type="entry name" value="HisKA"/>
    <property type="match status" value="1"/>
</dbReference>
<dbReference type="InterPro" id="IPR003594">
    <property type="entry name" value="HATPase_dom"/>
</dbReference>
<dbReference type="GO" id="GO:0016036">
    <property type="term" value="P:cellular response to phosphate starvation"/>
    <property type="evidence" value="ECO:0007669"/>
    <property type="project" value="TreeGrafter"/>
</dbReference>
<dbReference type="InterPro" id="IPR005467">
    <property type="entry name" value="His_kinase_dom"/>
</dbReference>
<comment type="caution">
    <text evidence="8">The sequence shown here is derived from an EMBL/GenBank/DDBJ whole genome shotgun (WGS) entry which is preliminary data.</text>
</comment>
<dbReference type="EMBL" id="BMIL01000010">
    <property type="protein sequence ID" value="GGC73407.1"/>
    <property type="molecule type" value="Genomic_DNA"/>
</dbReference>
<proteinExistence type="predicted"/>
<dbReference type="SUPFAM" id="SSF55874">
    <property type="entry name" value="ATPase domain of HSP90 chaperone/DNA topoisomerase II/histidine kinase"/>
    <property type="match status" value="1"/>
</dbReference>
<name>A0A916UH24_9SPHI</name>
<evidence type="ECO:0000256" key="4">
    <source>
        <dbReference type="ARBA" id="ARBA00022679"/>
    </source>
</evidence>